<evidence type="ECO:0000313" key="2">
    <source>
        <dbReference type="Proteomes" id="UP001412067"/>
    </source>
</evidence>
<protein>
    <submittedName>
        <fullName evidence="1">Uncharacterized protein</fullName>
    </submittedName>
</protein>
<evidence type="ECO:0000313" key="1">
    <source>
        <dbReference type="EMBL" id="KAK8937653.1"/>
    </source>
</evidence>
<dbReference type="Proteomes" id="UP001412067">
    <property type="component" value="Unassembled WGS sequence"/>
</dbReference>
<comment type="caution">
    <text evidence="1">The sequence shown here is derived from an EMBL/GenBank/DDBJ whole genome shotgun (WGS) entry which is preliminary data.</text>
</comment>
<accession>A0ABR2LCN7</accession>
<dbReference type="EMBL" id="JBBWWR010000021">
    <property type="protein sequence ID" value="KAK8937653.1"/>
    <property type="molecule type" value="Genomic_DNA"/>
</dbReference>
<reference evidence="1 2" key="1">
    <citation type="journal article" date="2022" name="Nat. Plants">
        <title>Genomes of leafy and leafless Platanthera orchids illuminate the evolution of mycoheterotrophy.</title>
        <authorList>
            <person name="Li M.H."/>
            <person name="Liu K.W."/>
            <person name="Li Z."/>
            <person name="Lu H.C."/>
            <person name="Ye Q.L."/>
            <person name="Zhang D."/>
            <person name="Wang J.Y."/>
            <person name="Li Y.F."/>
            <person name="Zhong Z.M."/>
            <person name="Liu X."/>
            <person name="Yu X."/>
            <person name="Liu D.K."/>
            <person name="Tu X.D."/>
            <person name="Liu B."/>
            <person name="Hao Y."/>
            <person name="Liao X.Y."/>
            <person name="Jiang Y.T."/>
            <person name="Sun W.H."/>
            <person name="Chen J."/>
            <person name="Chen Y.Q."/>
            <person name="Ai Y."/>
            <person name="Zhai J.W."/>
            <person name="Wu S.S."/>
            <person name="Zhou Z."/>
            <person name="Hsiao Y.Y."/>
            <person name="Wu W.L."/>
            <person name="Chen Y.Y."/>
            <person name="Lin Y.F."/>
            <person name="Hsu J.L."/>
            <person name="Li C.Y."/>
            <person name="Wang Z.W."/>
            <person name="Zhao X."/>
            <person name="Zhong W.Y."/>
            <person name="Ma X.K."/>
            <person name="Ma L."/>
            <person name="Huang J."/>
            <person name="Chen G.Z."/>
            <person name="Huang M.Z."/>
            <person name="Huang L."/>
            <person name="Peng D.H."/>
            <person name="Luo Y.B."/>
            <person name="Zou S.Q."/>
            <person name="Chen S.P."/>
            <person name="Lan S."/>
            <person name="Tsai W.C."/>
            <person name="Van de Peer Y."/>
            <person name="Liu Z.J."/>
        </authorList>
    </citation>
    <scope>NUCLEOTIDE SEQUENCE [LARGE SCALE GENOMIC DNA]</scope>
    <source>
        <strain evidence="1">Lor288</strain>
    </source>
</reference>
<name>A0ABR2LCN7_9ASPA</name>
<organism evidence="1 2">
    <name type="scientific">Platanthera guangdongensis</name>
    <dbReference type="NCBI Taxonomy" id="2320717"/>
    <lineage>
        <taxon>Eukaryota</taxon>
        <taxon>Viridiplantae</taxon>
        <taxon>Streptophyta</taxon>
        <taxon>Embryophyta</taxon>
        <taxon>Tracheophyta</taxon>
        <taxon>Spermatophyta</taxon>
        <taxon>Magnoliopsida</taxon>
        <taxon>Liliopsida</taxon>
        <taxon>Asparagales</taxon>
        <taxon>Orchidaceae</taxon>
        <taxon>Orchidoideae</taxon>
        <taxon>Orchideae</taxon>
        <taxon>Orchidinae</taxon>
        <taxon>Platanthera</taxon>
    </lineage>
</organism>
<keyword evidence="2" id="KW-1185">Reference proteome</keyword>
<proteinExistence type="predicted"/>
<sequence>MNSLFCGLGQDIFKKIYTLPTAYDIWNFLELTYSSLSIGNESEQFHMDPREEPNGDLFLEEDGTTTLMEREDEILTLDEETYEDVK</sequence>
<gene>
    <name evidence="1" type="ORF">KSP40_PGU003501</name>
</gene>